<reference evidence="1" key="1">
    <citation type="submission" date="2021-04" db="EMBL/GenBank/DDBJ databases">
        <title>Sequencing of actinobacteria type strains.</title>
        <authorList>
            <person name="Nguyen G.-S."/>
            <person name="Wentzel A."/>
        </authorList>
    </citation>
    <scope>NUCLEOTIDE SEQUENCE</scope>
    <source>
        <strain evidence="1">DSM 42095</strain>
    </source>
</reference>
<evidence type="ECO:0000313" key="2">
    <source>
        <dbReference type="Proteomes" id="UP000675554"/>
    </source>
</evidence>
<name>A0A8T4IVX9_9ACTN</name>
<organism evidence="1 2">
    <name type="scientific">Streptomyces daliensis</name>
    <dbReference type="NCBI Taxonomy" id="299421"/>
    <lineage>
        <taxon>Bacteria</taxon>
        <taxon>Bacillati</taxon>
        <taxon>Actinomycetota</taxon>
        <taxon>Actinomycetes</taxon>
        <taxon>Kitasatosporales</taxon>
        <taxon>Streptomycetaceae</taxon>
        <taxon>Streptomyces</taxon>
    </lineage>
</organism>
<comment type="caution">
    <text evidence="1">The sequence shown here is derived from an EMBL/GenBank/DDBJ whole genome shotgun (WGS) entry which is preliminary data.</text>
</comment>
<gene>
    <name evidence="1" type="ORF">KDA82_27015</name>
</gene>
<accession>A0A8T4IVX9</accession>
<protein>
    <submittedName>
        <fullName evidence="1">Uncharacterized protein</fullName>
    </submittedName>
</protein>
<dbReference type="Proteomes" id="UP000675554">
    <property type="component" value="Unassembled WGS sequence"/>
</dbReference>
<dbReference type="AlphaFoldDB" id="A0A8T4IVX9"/>
<sequence>MTPRNHDLHGRAGVEYARDALEIALHAAGLPLSLYVRSTPALAGTTLLDLRSFKPFAES</sequence>
<proteinExistence type="predicted"/>
<evidence type="ECO:0000313" key="1">
    <source>
        <dbReference type="EMBL" id="MBR7676591.1"/>
    </source>
</evidence>
<keyword evidence="2" id="KW-1185">Reference proteome</keyword>
<dbReference type="EMBL" id="JAGSMN010000691">
    <property type="protein sequence ID" value="MBR7676591.1"/>
    <property type="molecule type" value="Genomic_DNA"/>
</dbReference>